<comment type="caution">
    <text evidence="1">The sequence shown here is derived from an EMBL/GenBank/DDBJ whole genome shotgun (WGS) entry which is preliminary data.</text>
</comment>
<evidence type="ECO:0000313" key="2">
    <source>
        <dbReference type="Proteomes" id="UP000186817"/>
    </source>
</evidence>
<dbReference type="Proteomes" id="UP000186817">
    <property type="component" value="Unassembled WGS sequence"/>
</dbReference>
<protein>
    <submittedName>
        <fullName evidence="1">Uncharacterized protein</fullName>
    </submittedName>
</protein>
<reference evidence="1 2" key="1">
    <citation type="submission" date="2016-02" db="EMBL/GenBank/DDBJ databases">
        <title>Genome analysis of coral dinoflagellate symbionts highlights evolutionary adaptations to a symbiotic lifestyle.</title>
        <authorList>
            <person name="Aranda M."/>
            <person name="Li Y."/>
            <person name="Liew Y.J."/>
            <person name="Baumgarten S."/>
            <person name="Simakov O."/>
            <person name="Wilson M."/>
            <person name="Piel J."/>
            <person name="Ashoor H."/>
            <person name="Bougouffa S."/>
            <person name="Bajic V.B."/>
            <person name="Ryu T."/>
            <person name="Ravasi T."/>
            <person name="Bayer T."/>
            <person name="Micklem G."/>
            <person name="Kim H."/>
            <person name="Bhak J."/>
            <person name="Lajeunesse T.C."/>
            <person name="Voolstra C.R."/>
        </authorList>
    </citation>
    <scope>NUCLEOTIDE SEQUENCE [LARGE SCALE GENOMIC DNA]</scope>
    <source>
        <strain evidence="1 2">CCMP2467</strain>
    </source>
</reference>
<organism evidence="1 2">
    <name type="scientific">Symbiodinium microadriaticum</name>
    <name type="common">Dinoflagellate</name>
    <name type="synonym">Zooxanthella microadriatica</name>
    <dbReference type="NCBI Taxonomy" id="2951"/>
    <lineage>
        <taxon>Eukaryota</taxon>
        <taxon>Sar</taxon>
        <taxon>Alveolata</taxon>
        <taxon>Dinophyceae</taxon>
        <taxon>Suessiales</taxon>
        <taxon>Symbiodiniaceae</taxon>
        <taxon>Symbiodinium</taxon>
    </lineage>
</organism>
<dbReference type="AlphaFoldDB" id="A0A1Q9EL72"/>
<dbReference type="EMBL" id="LSRX01000122">
    <property type="protein sequence ID" value="OLQ08189.1"/>
    <property type="molecule type" value="Genomic_DNA"/>
</dbReference>
<keyword evidence="2" id="KW-1185">Reference proteome</keyword>
<gene>
    <name evidence="1" type="ORF">AK812_SmicGene8320</name>
</gene>
<evidence type="ECO:0000313" key="1">
    <source>
        <dbReference type="EMBL" id="OLQ08189.1"/>
    </source>
</evidence>
<proteinExistence type="predicted"/>
<name>A0A1Q9EL72_SYMMI</name>
<sequence>MRVYSYRQILTNASYAVVRAEKDGVKLTGDKFLHNDNILVSGPPHVISVNITKVKFEATAGHGAAKVLFYENVGWFLEPQFSLDKALKSVDWREVENGWKAVHDKFFKRMKDIEEVYTNTKQA</sequence>
<dbReference type="OrthoDB" id="10387943at2759"/>
<accession>A0A1Q9EL72</accession>